<dbReference type="Proteomes" id="UP000032221">
    <property type="component" value="Unassembled WGS sequence"/>
</dbReference>
<accession>A0A0D1L5K1</accession>
<keyword evidence="3" id="KW-1185">Reference proteome</keyword>
<sequence length="124" mass="13048">PTTQQSTAGSEDAIYQKMLSEWLIDDPTQLANSTDLDWQTVWDQGWSAAAAAQDAPVVEHTEAGLPVRQPGARLIPGAPDEDVHADPAAEGLPLRDPAAVRASISGHFGGVHAGRSQSRDTGGR</sequence>
<evidence type="ECO:0000256" key="1">
    <source>
        <dbReference type="SAM" id="MobiDB-lite"/>
    </source>
</evidence>
<reference evidence="2 3" key="1">
    <citation type="submission" date="2015-01" db="EMBL/GenBank/DDBJ databases">
        <title>Genome sequence of Mycobacterium llatzerense and Mycobacterium immunogenum recovered from brain abscess.</title>
        <authorList>
            <person name="Greninger A.L."/>
            <person name="Langelier C."/>
            <person name="Cunningham G."/>
            <person name="Chiu C.Y."/>
            <person name="Miller S."/>
        </authorList>
    </citation>
    <scope>NUCLEOTIDE SEQUENCE [LARGE SCALE GENOMIC DNA]</scope>
    <source>
        <strain evidence="2 3">CLUC14</strain>
    </source>
</reference>
<feature type="region of interest" description="Disordered" evidence="1">
    <location>
        <begin position="63"/>
        <end position="90"/>
    </location>
</feature>
<protein>
    <submittedName>
        <fullName evidence="2">Uncharacterized protein</fullName>
    </submittedName>
</protein>
<dbReference type="AlphaFoldDB" id="A0A0D1L5K1"/>
<gene>
    <name evidence="2" type="ORF">TL10_29195</name>
</gene>
<organism evidence="2 3">
    <name type="scientific">Mycolicibacterium llatzerense</name>
    <dbReference type="NCBI Taxonomy" id="280871"/>
    <lineage>
        <taxon>Bacteria</taxon>
        <taxon>Bacillati</taxon>
        <taxon>Actinomycetota</taxon>
        <taxon>Actinomycetes</taxon>
        <taxon>Mycobacteriales</taxon>
        <taxon>Mycobacteriaceae</taxon>
        <taxon>Mycolicibacterium</taxon>
    </lineage>
</organism>
<feature type="non-terminal residue" evidence="2">
    <location>
        <position position="1"/>
    </location>
</feature>
<proteinExistence type="predicted"/>
<evidence type="ECO:0000313" key="2">
    <source>
        <dbReference type="EMBL" id="KIU13572.1"/>
    </source>
</evidence>
<comment type="caution">
    <text evidence="2">The sequence shown here is derived from an EMBL/GenBank/DDBJ whole genome shotgun (WGS) entry which is preliminary data.</text>
</comment>
<name>A0A0D1L5K1_9MYCO</name>
<evidence type="ECO:0000313" key="3">
    <source>
        <dbReference type="Proteomes" id="UP000032221"/>
    </source>
</evidence>
<dbReference type="EMBL" id="JXST01000084">
    <property type="protein sequence ID" value="KIU13572.1"/>
    <property type="molecule type" value="Genomic_DNA"/>
</dbReference>
<dbReference type="STRING" id="280871.TL10_29195"/>
<dbReference type="PATRIC" id="fig|280871.6.peg.6061"/>